<dbReference type="EMBL" id="BAAAZU010000009">
    <property type="protein sequence ID" value="GAA3925001.1"/>
    <property type="molecule type" value="Genomic_DNA"/>
</dbReference>
<keyword evidence="2" id="KW-0698">rRNA processing</keyword>
<accession>A0ABP7MK00</accession>
<dbReference type="Gene3D" id="3.30.70.1560">
    <property type="entry name" value="Alpha-L RNA-binding motif"/>
    <property type="match status" value="1"/>
</dbReference>
<dbReference type="InterPro" id="IPR042092">
    <property type="entry name" value="PsdUridine_s_RsuA/RluB/E/F_cat"/>
</dbReference>
<dbReference type="Gene3D" id="3.10.290.10">
    <property type="entry name" value="RNA-binding S4 domain"/>
    <property type="match status" value="1"/>
</dbReference>
<dbReference type="InterPro" id="IPR020103">
    <property type="entry name" value="PsdUridine_synth_cat_dom_sf"/>
</dbReference>
<evidence type="ECO:0000313" key="8">
    <source>
        <dbReference type="Proteomes" id="UP001501727"/>
    </source>
</evidence>
<dbReference type="RefSeq" id="WP_344759715.1">
    <property type="nucleotide sequence ID" value="NZ_BAAAZU010000009.1"/>
</dbReference>
<dbReference type="NCBIfam" id="TIGR00093">
    <property type="entry name" value="pseudouridine synthase"/>
    <property type="match status" value="1"/>
</dbReference>
<dbReference type="InterPro" id="IPR018496">
    <property type="entry name" value="PsdUridine_synth_RsuA/RluB_CS"/>
</dbReference>
<name>A0ABP7MK00_9GAMM</name>
<dbReference type="InterPro" id="IPR020094">
    <property type="entry name" value="TruA/RsuA/RluB/E/F_N"/>
</dbReference>
<dbReference type="CDD" id="cd02553">
    <property type="entry name" value="PseudoU_synth_RsuA"/>
    <property type="match status" value="1"/>
</dbReference>
<dbReference type="InterPro" id="IPR050343">
    <property type="entry name" value="RsuA_PseudoU_synthase"/>
</dbReference>
<evidence type="ECO:0000256" key="1">
    <source>
        <dbReference type="ARBA" id="ARBA00008348"/>
    </source>
</evidence>
<dbReference type="PROSITE" id="PS50889">
    <property type="entry name" value="S4"/>
    <property type="match status" value="1"/>
</dbReference>
<organism evidence="7 8">
    <name type="scientific">Luteimonas lutimaris</name>
    <dbReference type="NCBI Taxonomy" id="698645"/>
    <lineage>
        <taxon>Bacteria</taxon>
        <taxon>Pseudomonadati</taxon>
        <taxon>Pseudomonadota</taxon>
        <taxon>Gammaproteobacteria</taxon>
        <taxon>Lysobacterales</taxon>
        <taxon>Lysobacteraceae</taxon>
        <taxon>Luteimonas</taxon>
    </lineage>
</organism>
<dbReference type="SUPFAM" id="SSF55120">
    <property type="entry name" value="Pseudouridine synthase"/>
    <property type="match status" value="1"/>
</dbReference>
<evidence type="ECO:0000259" key="6">
    <source>
        <dbReference type="Pfam" id="PF00849"/>
    </source>
</evidence>
<proteinExistence type="inferred from homology"/>
<gene>
    <name evidence="7" type="ORF">GCM10022229_18650</name>
</gene>
<comment type="similarity">
    <text evidence="1 5">Belongs to the pseudouridine synthase RsuA family.</text>
</comment>
<dbReference type="PANTHER" id="PTHR47683:SF2">
    <property type="entry name" value="RNA-BINDING S4 DOMAIN-CONTAINING PROTEIN"/>
    <property type="match status" value="1"/>
</dbReference>
<keyword evidence="4" id="KW-0694">RNA-binding</keyword>
<dbReference type="Gene3D" id="3.30.70.580">
    <property type="entry name" value="Pseudouridine synthase I, catalytic domain, N-terminal subdomain"/>
    <property type="match status" value="1"/>
</dbReference>
<dbReference type="PROSITE" id="PS01149">
    <property type="entry name" value="PSI_RSU"/>
    <property type="match status" value="1"/>
</dbReference>
<evidence type="ECO:0000256" key="3">
    <source>
        <dbReference type="ARBA" id="ARBA00023235"/>
    </source>
</evidence>
<keyword evidence="8" id="KW-1185">Reference proteome</keyword>
<feature type="domain" description="Pseudouridine synthase RsuA/RluA-like" evidence="6">
    <location>
        <begin position="60"/>
        <end position="193"/>
    </location>
</feature>
<dbReference type="Pfam" id="PF00849">
    <property type="entry name" value="PseudoU_synth_2"/>
    <property type="match status" value="1"/>
</dbReference>
<evidence type="ECO:0000313" key="7">
    <source>
        <dbReference type="EMBL" id="GAA3925001.1"/>
    </source>
</evidence>
<dbReference type="InterPro" id="IPR006145">
    <property type="entry name" value="PsdUridine_synth_RsuA/RluA"/>
</dbReference>
<protein>
    <recommendedName>
        <fullName evidence="5">Pseudouridine synthase</fullName>
        <ecNumber evidence="5">5.4.99.-</ecNumber>
    </recommendedName>
</protein>
<dbReference type="InterPro" id="IPR000748">
    <property type="entry name" value="PsdUridine_synth_RsuA/RluB/E/F"/>
</dbReference>
<evidence type="ECO:0000256" key="4">
    <source>
        <dbReference type="PROSITE-ProRule" id="PRU00182"/>
    </source>
</evidence>
<evidence type="ECO:0000256" key="2">
    <source>
        <dbReference type="ARBA" id="ARBA00022552"/>
    </source>
</evidence>
<dbReference type="EC" id="5.4.99.-" evidence="5"/>
<dbReference type="PANTHER" id="PTHR47683">
    <property type="entry name" value="PSEUDOURIDINE SYNTHASE FAMILY PROTEIN-RELATED"/>
    <property type="match status" value="1"/>
</dbReference>
<evidence type="ECO:0000256" key="5">
    <source>
        <dbReference type="RuleBase" id="RU003887"/>
    </source>
</evidence>
<keyword evidence="3 5" id="KW-0413">Isomerase</keyword>
<dbReference type="InterPro" id="IPR036986">
    <property type="entry name" value="S4_RNA-bd_sf"/>
</dbReference>
<reference evidence="8" key="1">
    <citation type="journal article" date="2019" name="Int. J. Syst. Evol. Microbiol.">
        <title>The Global Catalogue of Microorganisms (GCM) 10K type strain sequencing project: providing services to taxonomists for standard genome sequencing and annotation.</title>
        <authorList>
            <consortium name="The Broad Institute Genomics Platform"/>
            <consortium name="The Broad Institute Genome Sequencing Center for Infectious Disease"/>
            <person name="Wu L."/>
            <person name="Ma J."/>
        </authorList>
    </citation>
    <scope>NUCLEOTIDE SEQUENCE [LARGE SCALE GENOMIC DNA]</scope>
    <source>
        <strain evidence="8">JCM 16916</strain>
    </source>
</reference>
<comment type="caution">
    <text evidence="7">The sequence shown here is derived from an EMBL/GenBank/DDBJ whole genome shotgun (WGS) entry which is preliminary data.</text>
</comment>
<dbReference type="Proteomes" id="UP001501727">
    <property type="component" value="Unassembled WGS sequence"/>
</dbReference>
<sequence length="251" mass="27275">MKLLRMLANLGYGSRREVTAMVRAGRITDAGGGVLYTDDTPAHDDVRVDGEPLDPPRGLLLMLHKPVGHTCSTRDRGRLVYDLLPPRFARRSPVLSTVGRLDRDTSGLLLLTDDGALLHRIISPKSKLAKVYEATLAQPLRGDEAAAFASGTLMLESEQTPLLPAGLEVLSPTQARLTLHEGRYHQVRRMFAAVGNHVEALHRSRVGGLALGDLAEGAWRVLDPADRDRLFLQEGLQPRAFATGAGSRARG</sequence>